<protein>
    <recommendedName>
        <fullName evidence="3">Chitooligosaccharide deacetylase</fullName>
    </recommendedName>
    <alternativeName>
        <fullName evidence="5">Nodulation protein B</fullName>
    </alternativeName>
</protein>
<comment type="similarity">
    <text evidence="2">Belongs to the polysaccharide deacetylase family.</text>
</comment>
<dbReference type="InterPro" id="IPR011330">
    <property type="entry name" value="Glyco_hydro/deAcase_b/a-brl"/>
</dbReference>
<dbReference type="SUPFAM" id="SSF88713">
    <property type="entry name" value="Glycoside hydrolase/deacetylase"/>
    <property type="match status" value="1"/>
</dbReference>
<evidence type="ECO:0000256" key="1">
    <source>
        <dbReference type="ARBA" id="ARBA00003236"/>
    </source>
</evidence>
<evidence type="ECO:0000259" key="6">
    <source>
        <dbReference type="PROSITE" id="PS51677"/>
    </source>
</evidence>
<keyword evidence="8" id="KW-1185">Reference proteome</keyword>
<dbReference type="PROSITE" id="PS51677">
    <property type="entry name" value="NODB"/>
    <property type="match status" value="1"/>
</dbReference>
<reference evidence="8" key="1">
    <citation type="journal article" date="2019" name="Int. J. Syst. Evol. Microbiol.">
        <title>The Global Catalogue of Microorganisms (GCM) 10K type strain sequencing project: providing services to taxonomists for standard genome sequencing and annotation.</title>
        <authorList>
            <consortium name="The Broad Institute Genomics Platform"/>
            <consortium name="The Broad Institute Genome Sequencing Center for Infectious Disease"/>
            <person name="Wu L."/>
            <person name="Ma J."/>
        </authorList>
    </citation>
    <scope>NUCLEOTIDE SEQUENCE [LARGE SCALE GENOMIC DNA]</scope>
    <source>
        <strain evidence="8">CCUG 56029</strain>
    </source>
</reference>
<keyword evidence="7" id="KW-0378">Hydrolase</keyword>
<organism evidence="7 8">
    <name type="scientific">Paracoccus pacificus</name>
    <dbReference type="NCBI Taxonomy" id="1463598"/>
    <lineage>
        <taxon>Bacteria</taxon>
        <taxon>Pseudomonadati</taxon>
        <taxon>Pseudomonadota</taxon>
        <taxon>Alphaproteobacteria</taxon>
        <taxon>Rhodobacterales</taxon>
        <taxon>Paracoccaceae</taxon>
        <taxon>Paracoccus</taxon>
    </lineage>
</organism>
<dbReference type="Pfam" id="PF01522">
    <property type="entry name" value="Polysacc_deac_1"/>
    <property type="match status" value="1"/>
</dbReference>
<evidence type="ECO:0000256" key="2">
    <source>
        <dbReference type="ARBA" id="ARBA00010973"/>
    </source>
</evidence>
<evidence type="ECO:0000313" key="7">
    <source>
        <dbReference type="EMBL" id="MFD1881006.1"/>
    </source>
</evidence>
<feature type="domain" description="NodB homology" evidence="6">
    <location>
        <begin position="64"/>
        <end position="249"/>
    </location>
</feature>
<keyword evidence="4" id="KW-0732">Signal</keyword>
<gene>
    <name evidence="7" type="ORF">ACFSCT_04670</name>
</gene>
<dbReference type="RefSeq" id="WP_379140505.1">
    <property type="nucleotide sequence ID" value="NZ_JBHUEN010000013.1"/>
</dbReference>
<dbReference type="GO" id="GO:0016787">
    <property type="term" value="F:hydrolase activity"/>
    <property type="evidence" value="ECO:0007669"/>
    <property type="project" value="UniProtKB-KW"/>
</dbReference>
<dbReference type="EMBL" id="JBHUEN010000013">
    <property type="protein sequence ID" value="MFD1881006.1"/>
    <property type="molecule type" value="Genomic_DNA"/>
</dbReference>
<dbReference type="Gene3D" id="3.20.20.370">
    <property type="entry name" value="Glycoside hydrolase/deacetylase"/>
    <property type="match status" value="1"/>
</dbReference>
<sequence length="249" mass="27363">MSGISIFMYHQVGTFRDIRTHRASYCDVGRFRAQMNTLRRLRVPVISMSDAALALSGQAPMPRRAAVLTFDDGCRNFRENALPILEEFGFPSIVYAIAGMVGGTADWLADAGHATPPLMNWDELRDLQQRGVEIGSHSLHHIRLAELSPVGQLAEMADSKALLEDGLGREVRHMCYPYGSYNSDSMRAAARAGYMTGVTCVRGAASPGFDPMALPRKAISYGDDRFGFMWKLFMKDAPKSGKIASGKPL</sequence>
<evidence type="ECO:0000256" key="4">
    <source>
        <dbReference type="ARBA" id="ARBA00022729"/>
    </source>
</evidence>
<accession>A0ABW4R427</accession>
<dbReference type="InterPro" id="IPR002509">
    <property type="entry name" value="NODB_dom"/>
</dbReference>
<dbReference type="InterPro" id="IPR051398">
    <property type="entry name" value="Polysacch_Deacetylase"/>
</dbReference>
<name>A0ABW4R427_9RHOB</name>
<evidence type="ECO:0000256" key="5">
    <source>
        <dbReference type="ARBA" id="ARBA00032976"/>
    </source>
</evidence>
<dbReference type="Proteomes" id="UP001597213">
    <property type="component" value="Unassembled WGS sequence"/>
</dbReference>
<dbReference type="PANTHER" id="PTHR34216">
    <property type="match status" value="1"/>
</dbReference>
<evidence type="ECO:0000256" key="3">
    <source>
        <dbReference type="ARBA" id="ARBA00020071"/>
    </source>
</evidence>
<dbReference type="PANTHER" id="PTHR34216:SF7">
    <property type="entry name" value="POLY-BETA-1,6-N-ACETYL-D-GLUCOSAMINE N-DEACETYLASE"/>
    <property type="match status" value="1"/>
</dbReference>
<dbReference type="CDD" id="cd10918">
    <property type="entry name" value="CE4_NodB_like_5s_6s"/>
    <property type="match status" value="1"/>
</dbReference>
<comment type="function">
    <text evidence="1">Is involved in generating a small heat-stable compound (Nod), an acylated oligomer of N-acetylglucosamine, that stimulates mitosis in various plant protoplasts.</text>
</comment>
<comment type="caution">
    <text evidence="7">The sequence shown here is derived from an EMBL/GenBank/DDBJ whole genome shotgun (WGS) entry which is preliminary data.</text>
</comment>
<proteinExistence type="inferred from homology"/>
<evidence type="ECO:0000313" key="8">
    <source>
        <dbReference type="Proteomes" id="UP001597213"/>
    </source>
</evidence>